<protein>
    <submittedName>
        <fullName evidence="1">Uncharacterized protein</fullName>
    </submittedName>
</protein>
<gene>
    <name evidence="1" type="ORF">ADICYQ_5945</name>
</gene>
<organism evidence="1 2">
    <name type="scientific">Cyclobacterium qasimii M12-11B</name>
    <dbReference type="NCBI Taxonomy" id="641524"/>
    <lineage>
        <taxon>Bacteria</taxon>
        <taxon>Pseudomonadati</taxon>
        <taxon>Bacteroidota</taxon>
        <taxon>Cytophagia</taxon>
        <taxon>Cytophagales</taxon>
        <taxon>Cyclobacteriaceae</taxon>
        <taxon>Cyclobacterium</taxon>
    </lineage>
</organism>
<evidence type="ECO:0000313" key="1">
    <source>
        <dbReference type="EMBL" id="EPR65016.1"/>
    </source>
</evidence>
<sequence>MGPDPKREGITSTVTYGFGSAQPPGFDLLVAELRQLSATGLQIR</sequence>
<dbReference type="EMBL" id="ATNM01000202">
    <property type="protein sequence ID" value="EPR65016.1"/>
    <property type="molecule type" value="Genomic_DNA"/>
</dbReference>
<reference evidence="1 2" key="1">
    <citation type="journal article" date="2013" name="Genome Announc.">
        <title>Draft Genome Sequence of Cyclobacterium qasimii Strain M12-11BT, Isolated from Arctic Marine Sediment.</title>
        <authorList>
            <person name="Shivaji S."/>
            <person name="Ara S."/>
            <person name="Singh A."/>
            <person name="Kumar Pinnaka A."/>
        </authorList>
    </citation>
    <scope>NUCLEOTIDE SEQUENCE [LARGE SCALE GENOMIC DNA]</scope>
    <source>
        <strain evidence="1 2">M12-11B</strain>
    </source>
</reference>
<comment type="caution">
    <text evidence="1">The sequence shown here is derived from an EMBL/GenBank/DDBJ whole genome shotgun (WGS) entry which is preliminary data.</text>
</comment>
<accession>S7V527</accession>
<dbReference type="STRING" id="641524.ADICYQ_5945"/>
<proteinExistence type="predicted"/>
<dbReference type="Proteomes" id="UP000014974">
    <property type="component" value="Unassembled WGS sequence"/>
</dbReference>
<dbReference type="AlphaFoldDB" id="S7V527"/>
<name>S7V527_9BACT</name>
<evidence type="ECO:0000313" key="2">
    <source>
        <dbReference type="Proteomes" id="UP000014974"/>
    </source>
</evidence>